<dbReference type="CDD" id="cd00229">
    <property type="entry name" value="SGNH_hydrolase"/>
    <property type="match status" value="1"/>
</dbReference>
<dbReference type="SUPFAM" id="SSF52266">
    <property type="entry name" value="SGNH hydrolase"/>
    <property type="match status" value="1"/>
</dbReference>
<comment type="caution">
    <text evidence="2">The sequence shown here is derived from an EMBL/GenBank/DDBJ whole genome shotgun (WGS) entry which is preliminary data.</text>
</comment>
<sequence>MEENFARQYYDYAPELRVAEKSEAGSGTPSKYRFIFDRPERVAGITYQGPASRLRLLMERVRAGHSIRVGALGGSITGGQGIGGNKHLYTYGAYFTRWLNAVLPPTKPLKHHHSHANSSAKKASQRRSALEQGEGDVLETTMAEAAELSWFEELLAAHGAGFLHKRRSALARLSRAEVGASLGGEEGPSAGLGVAAAAQPASRRSAMDEAILIANLESPQLHHFTNGGVPGTLSAYMSSCMQTHIPENVDLVFVEYSVNDVAAPSRDFEDRRPFERLLRKALALPSRPAVVLVHFFPWRHGEAEYWESAERDYQEYASFYGLPAVSLRAAMVPAVEASYIAAEELEEEAQAAAKGKKGAEAARAYNAFLNNTAPSAAALLPNAVFGRDLIHPTRGGHVLMAEVLATLCLDLIWSNDALRSGDLPGEGAPGAYSLQEEKKRSRALLATALDHPHHHTAELQRPDGASGLPQPQSLDEEEEGAQLDAVAAKRRGARRALQASSKTKKTTTKKKKPSSSSSKSKSSSSTSTKPTAAEAALLKERQALLKAEAALAAKGPGWGDALISALHRLSFRPLPEPLVAGNYPASHSTCYIDQLLPSIVQQPVKGWNWTDEGRGKWGWVALEKGETIELKLDTRVPGSPASDPDNPNGSLILLGIAFLQSYSGMGRAKVVCESGCKCKDTEIDSLDVERTVSLTNITNIPVSQHQSCLISVTTLGPGREAPSEAAAHPDQWSKFKLMGLVVGEEAGAKTGTVGWLRMTTLNAAHSLGEEGAAGGGEEAEGE</sequence>
<evidence type="ECO:0000313" key="2">
    <source>
        <dbReference type="EMBL" id="KAG2498444.1"/>
    </source>
</evidence>
<feature type="region of interest" description="Disordered" evidence="1">
    <location>
        <begin position="106"/>
        <end position="136"/>
    </location>
</feature>
<dbReference type="OrthoDB" id="533717at2759"/>
<reference evidence="2" key="1">
    <citation type="journal article" date="2020" name="bioRxiv">
        <title>Comparative genomics of Chlamydomonas.</title>
        <authorList>
            <person name="Craig R.J."/>
            <person name="Hasan A.R."/>
            <person name="Ness R.W."/>
            <person name="Keightley P.D."/>
        </authorList>
    </citation>
    <scope>NUCLEOTIDE SEQUENCE</scope>
    <source>
        <strain evidence="2">CCAP 11/70</strain>
    </source>
</reference>
<proteinExistence type="predicted"/>
<dbReference type="Gene3D" id="3.40.50.1110">
    <property type="entry name" value="SGNH hydrolase"/>
    <property type="match status" value="1"/>
</dbReference>
<feature type="compositionally biased region" description="Low complexity" evidence="1">
    <location>
        <begin position="514"/>
        <end position="532"/>
    </location>
</feature>
<protein>
    <recommendedName>
        <fullName evidence="4">SGNH hydrolase-type esterase domain-containing protein</fullName>
    </recommendedName>
</protein>
<dbReference type="Proteomes" id="UP000612055">
    <property type="component" value="Unassembled WGS sequence"/>
</dbReference>
<dbReference type="InterPro" id="IPR036514">
    <property type="entry name" value="SGNH_hydro_sf"/>
</dbReference>
<dbReference type="PANTHER" id="PTHR34407">
    <property type="entry name" value="EXPRESSED PROTEIN"/>
    <property type="match status" value="1"/>
</dbReference>
<feature type="compositionally biased region" description="Basic residues" evidence="1">
    <location>
        <begin position="502"/>
        <end position="513"/>
    </location>
</feature>
<gene>
    <name evidence="2" type="ORF">HYH03_003701</name>
</gene>
<organism evidence="2 3">
    <name type="scientific">Edaphochlamys debaryana</name>
    <dbReference type="NCBI Taxonomy" id="47281"/>
    <lineage>
        <taxon>Eukaryota</taxon>
        <taxon>Viridiplantae</taxon>
        <taxon>Chlorophyta</taxon>
        <taxon>core chlorophytes</taxon>
        <taxon>Chlorophyceae</taxon>
        <taxon>CS clade</taxon>
        <taxon>Chlamydomonadales</taxon>
        <taxon>Chlamydomonadales incertae sedis</taxon>
        <taxon>Edaphochlamys</taxon>
    </lineage>
</organism>
<accession>A0A836C471</accession>
<evidence type="ECO:0008006" key="4">
    <source>
        <dbReference type="Google" id="ProtNLM"/>
    </source>
</evidence>
<dbReference type="EMBL" id="JAEHOE010000010">
    <property type="protein sequence ID" value="KAG2498444.1"/>
    <property type="molecule type" value="Genomic_DNA"/>
</dbReference>
<dbReference type="AlphaFoldDB" id="A0A836C471"/>
<evidence type="ECO:0000256" key="1">
    <source>
        <dbReference type="SAM" id="MobiDB-lite"/>
    </source>
</evidence>
<dbReference type="PANTHER" id="PTHR34407:SF1">
    <property type="entry name" value="SGNH HYDROLASE-TYPE ESTERASE DOMAIN-CONTAINING PROTEIN"/>
    <property type="match status" value="1"/>
</dbReference>
<evidence type="ECO:0000313" key="3">
    <source>
        <dbReference type="Proteomes" id="UP000612055"/>
    </source>
</evidence>
<feature type="region of interest" description="Disordered" evidence="1">
    <location>
        <begin position="453"/>
        <end position="532"/>
    </location>
</feature>
<keyword evidence="3" id="KW-1185">Reference proteome</keyword>
<name>A0A836C471_9CHLO</name>